<organism evidence="1 2">
    <name type="scientific">Solirubrobacter ginsenosidimutans</name>
    <dbReference type="NCBI Taxonomy" id="490573"/>
    <lineage>
        <taxon>Bacteria</taxon>
        <taxon>Bacillati</taxon>
        <taxon>Actinomycetota</taxon>
        <taxon>Thermoleophilia</taxon>
        <taxon>Solirubrobacterales</taxon>
        <taxon>Solirubrobacteraceae</taxon>
        <taxon>Solirubrobacter</taxon>
    </lineage>
</organism>
<protein>
    <recommendedName>
        <fullName evidence="3">Zf-HC2 domain-containing protein</fullName>
    </recommendedName>
</protein>
<evidence type="ECO:0000313" key="2">
    <source>
        <dbReference type="Proteomes" id="UP001149140"/>
    </source>
</evidence>
<dbReference type="RefSeq" id="WP_270037704.1">
    <property type="nucleotide sequence ID" value="NZ_JAPDOD010000001.1"/>
</dbReference>
<gene>
    <name evidence="1" type="ORF">OM076_02140</name>
</gene>
<dbReference type="AlphaFoldDB" id="A0A9X3MM14"/>
<dbReference type="EMBL" id="JAPDOD010000001">
    <property type="protein sequence ID" value="MDA0159051.1"/>
    <property type="molecule type" value="Genomic_DNA"/>
</dbReference>
<comment type="caution">
    <text evidence="1">The sequence shown here is derived from an EMBL/GenBank/DDBJ whole genome shotgun (WGS) entry which is preliminary data.</text>
</comment>
<proteinExistence type="predicted"/>
<keyword evidence="2" id="KW-1185">Reference proteome</keyword>
<name>A0A9X3MM14_9ACTN</name>
<evidence type="ECO:0008006" key="3">
    <source>
        <dbReference type="Google" id="ProtNLM"/>
    </source>
</evidence>
<reference evidence="1" key="1">
    <citation type="submission" date="2022-10" db="EMBL/GenBank/DDBJ databases">
        <title>The WGS of Solirubrobacter ginsenosidimutans DSM 21036.</title>
        <authorList>
            <person name="Jiang Z."/>
        </authorList>
    </citation>
    <scope>NUCLEOTIDE SEQUENCE</scope>
    <source>
        <strain evidence="1">DSM 21036</strain>
    </source>
</reference>
<dbReference type="Proteomes" id="UP001149140">
    <property type="component" value="Unassembled WGS sequence"/>
</dbReference>
<sequence>MLELDRRDAGCGHTCAVLDRYVDAELAGHNARARFGGVAVHLERCPACRADHDGLIATTRRTRC</sequence>
<evidence type="ECO:0000313" key="1">
    <source>
        <dbReference type="EMBL" id="MDA0159051.1"/>
    </source>
</evidence>
<accession>A0A9X3MM14</accession>